<organism evidence="1 2">
    <name type="scientific">Pseudomonas syringae pv. tomato</name>
    <dbReference type="NCBI Taxonomy" id="323"/>
    <lineage>
        <taxon>Bacteria</taxon>
        <taxon>Pseudomonadati</taxon>
        <taxon>Pseudomonadota</taxon>
        <taxon>Gammaproteobacteria</taxon>
        <taxon>Pseudomonadales</taxon>
        <taxon>Pseudomonadaceae</taxon>
        <taxon>Pseudomonas</taxon>
    </lineage>
</organism>
<sequence>MIGVEPYAFGLCLILADILQPLDAHVCNFQQDATCDTRHVDAWLPGGAIIATAVIVASPCSLAVGTVDDMSRVVAPAEAHFANLGRRSIRLPINHVPMLIEVMADNAPCLSHP</sequence>
<proteinExistence type="predicted"/>
<comment type="caution">
    <text evidence="1">The sequence shown here is derived from an EMBL/GenBank/DDBJ whole genome shotgun (WGS) entry which is preliminary data.</text>
</comment>
<evidence type="ECO:0000313" key="2">
    <source>
        <dbReference type="Proteomes" id="UP000189855"/>
    </source>
</evidence>
<gene>
    <name evidence="1" type="ORF">BTW15_01550</name>
</gene>
<dbReference type="AlphaFoldDB" id="A0AB36L3K0"/>
<evidence type="ECO:0008006" key="3">
    <source>
        <dbReference type="Google" id="ProtNLM"/>
    </source>
</evidence>
<accession>A0AB36L3K0</accession>
<name>A0AB36L3K0_PSEUB</name>
<evidence type="ECO:0000313" key="1">
    <source>
        <dbReference type="EMBL" id="OPE62055.1"/>
    </source>
</evidence>
<reference evidence="1 2" key="1">
    <citation type="journal article" date="2017" name="Mol. Ecol.">
        <title>Adaptation of the pathogen, Pseudomonas syringae, during experimental evolution on a native vs. alternative host plant.</title>
        <authorList>
            <person name="Meaden S."/>
            <person name="Koskella B."/>
        </authorList>
    </citation>
    <scope>NUCLEOTIDE SEQUENCE [LARGE SCALE GENOMIC DNA]</scope>
    <source>
        <strain evidence="1 2">PT23</strain>
    </source>
</reference>
<dbReference type="EMBL" id="MSDS01000001">
    <property type="protein sequence ID" value="OPE62055.1"/>
    <property type="molecule type" value="Genomic_DNA"/>
</dbReference>
<dbReference type="Proteomes" id="UP000189855">
    <property type="component" value="Unassembled WGS sequence"/>
</dbReference>
<protein>
    <recommendedName>
        <fullName evidence="3">Secreted protein</fullName>
    </recommendedName>
</protein>